<reference evidence="1" key="1">
    <citation type="journal article" date="2014" name="Front. Microbiol.">
        <title>High frequency of phylogenetically diverse reductive dehalogenase-homologous genes in deep subseafloor sedimentary metagenomes.</title>
        <authorList>
            <person name="Kawai M."/>
            <person name="Futagami T."/>
            <person name="Toyoda A."/>
            <person name="Takaki Y."/>
            <person name="Nishi S."/>
            <person name="Hori S."/>
            <person name="Arai W."/>
            <person name="Tsubouchi T."/>
            <person name="Morono Y."/>
            <person name="Uchiyama I."/>
            <person name="Ito T."/>
            <person name="Fujiyama A."/>
            <person name="Inagaki F."/>
            <person name="Takami H."/>
        </authorList>
    </citation>
    <scope>NUCLEOTIDE SEQUENCE</scope>
    <source>
        <strain evidence="1">Expedition CK06-06</strain>
    </source>
</reference>
<name>X0V3M9_9ZZZZ</name>
<comment type="caution">
    <text evidence="1">The sequence shown here is derived from an EMBL/GenBank/DDBJ whole genome shotgun (WGS) entry which is preliminary data.</text>
</comment>
<proteinExistence type="predicted"/>
<dbReference type="AlphaFoldDB" id="X0V3M9"/>
<dbReference type="EMBL" id="BARS01018505">
    <property type="protein sequence ID" value="GAF95255.1"/>
    <property type="molecule type" value="Genomic_DNA"/>
</dbReference>
<protein>
    <submittedName>
        <fullName evidence="1">Uncharacterized protein</fullName>
    </submittedName>
</protein>
<accession>X0V3M9</accession>
<evidence type="ECO:0000313" key="1">
    <source>
        <dbReference type="EMBL" id="GAF95255.1"/>
    </source>
</evidence>
<feature type="non-terminal residue" evidence="1">
    <location>
        <position position="1"/>
    </location>
</feature>
<gene>
    <name evidence="1" type="ORF">S01H1_30111</name>
</gene>
<sequence length="189" mass="21497">SSTQLGFQRSADIEAAKARVEGFMEDEDPEKRAYGRELKMRYRDLLSLDAAANTFRKSMRKLRKQQNAIRDSELGTQEQRNKRLEQLQLHEGRVTDQWNRQYFRRVKDKPTKYEDILGFVFSDADAATLDLREAVASGEPSRWEEVLNGSGRSLSRPEIAGAIRPISPDAASLVMNAPDGMGMYLIGRD</sequence>
<organism evidence="1">
    <name type="scientific">marine sediment metagenome</name>
    <dbReference type="NCBI Taxonomy" id="412755"/>
    <lineage>
        <taxon>unclassified sequences</taxon>
        <taxon>metagenomes</taxon>
        <taxon>ecological metagenomes</taxon>
    </lineage>
</organism>